<evidence type="ECO:0000313" key="9">
    <source>
        <dbReference type="Proteomes" id="UP000035268"/>
    </source>
</evidence>
<dbReference type="STRING" id="1307763.L21SP4_01338"/>
<evidence type="ECO:0000256" key="6">
    <source>
        <dbReference type="ARBA" id="ARBA00023239"/>
    </source>
</evidence>
<accession>A0A0G3EDR0</accession>
<dbReference type="GO" id="GO:0004408">
    <property type="term" value="F:holocytochrome-c synthase activity"/>
    <property type="evidence" value="ECO:0007669"/>
    <property type="project" value="InterPro"/>
</dbReference>
<dbReference type="Proteomes" id="UP000035268">
    <property type="component" value="Chromosome"/>
</dbReference>
<evidence type="ECO:0000256" key="5">
    <source>
        <dbReference type="ARBA" id="ARBA00023136"/>
    </source>
</evidence>
<keyword evidence="6" id="KW-0456">Lyase</keyword>
<evidence type="ECO:0000256" key="4">
    <source>
        <dbReference type="ARBA" id="ARBA00023004"/>
    </source>
</evidence>
<keyword evidence="8" id="KW-0378">Hydrolase</keyword>
<evidence type="ECO:0000256" key="2">
    <source>
        <dbReference type="ARBA" id="ARBA00022617"/>
    </source>
</evidence>
<keyword evidence="2" id="KW-0349">Heme</keyword>
<dbReference type="GO" id="GO:0016020">
    <property type="term" value="C:membrane"/>
    <property type="evidence" value="ECO:0007669"/>
    <property type="project" value="UniProtKB-SubCell"/>
</dbReference>
<evidence type="ECO:0000256" key="1">
    <source>
        <dbReference type="ARBA" id="ARBA00004370"/>
    </source>
</evidence>
<dbReference type="Gene3D" id="2.160.20.10">
    <property type="entry name" value="Single-stranded right-handed beta-helix, Pectin lyase-like"/>
    <property type="match status" value="1"/>
</dbReference>
<dbReference type="GO" id="GO:0016787">
    <property type="term" value="F:hydrolase activity"/>
    <property type="evidence" value="ECO:0007669"/>
    <property type="project" value="UniProtKB-KW"/>
</dbReference>
<feature type="chain" id="PRO_5005184086" evidence="7">
    <location>
        <begin position="24"/>
        <end position="566"/>
    </location>
</feature>
<dbReference type="InterPro" id="IPR000511">
    <property type="entry name" value="Holocyt_c/c1_synthase"/>
</dbReference>
<reference evidence="8 9" key="2">
    <citation type="journal article" date="2016" name="ISME J.">
        <title>Characterization of the first cultured representative of Verrucomicrobia subdivision 5 indicates the proposal of a novel phylum.</title>
        <authorList>
            <person name="Spring S."/>
            <person name="Bunk B."/>
            <person name="Sproer C."/>
            <person name="Schumann P."/>
            <person name="Rohde M."/>
            <person name="Tindall B.J."/>
            <person name="Klenk H.P."/>
        </authorList>
    </citation>
    <scope>NUCLEOTIDE SEQUENCE [LARGE SCALE GENOMIC DNA]</scope>
    <source>
        <strain evidence="8 9">L21-Fru-AB</strain>
    </source>
</reference>
<dbReference type="AlphaFoldDB" id="A0A0G3EDR0"/>
<reference evidence="9" key="1">
    <citation type="submission" date="2015-02" db="EMBL/GenBank/DDBJ databases">
        <title>Description and complete genome sequence of the first cultured representative of the subdivision 5 of the Verrucomicrobia phylum.</title>
        <authorList>
            <person name="Spring S."/>
            <person name="Bunk B."/>
            <person name="Sproer C."/>
            <person name="Klenk H.-P."/>
        </authorList>
    </citation>
    <scope>NUCLEOTIDE SEQUENCE [LARGE SCALE GENOMIC DNA]</scope>
    <source>
        <strain evidence="9">L21-Fru-AB</strain>
    </source>
</reference>
<sequence length="566" mass="63681" precursor="true">MRAAIPGCVILLAAALCPTRGTAAGSAVEITREAEALAEHILKVRGAPLRNIEGLERIDARDFGAVPDDGREDGEAIRRAMQAINRKGGGVELVFEPGRYMVDPGAGLSNAAVAGLMLRSVEDVVIDGRGAEMVIRRPECGFFRVRDSKRVIVRDFTIDYDPLPFTQGTVTDLDRRAGWIDVRVDPGFPAPADPFFESFNSWGMIKDPAHPGKLKDGVPNFMMRDSCEDRGDGVFRIRLKERSGSRGWETIETGDRYAQVGRASGGCRFDDSERITFERITYYACPGSLFVGTTTSRLNVLDCRSRLRDGRILTSGADGVHCQAARVGPWIEGCEFEGLSDDCLNVYSTPLYVLDRLDDRRLRMTRPERIRAGDRLAFFRPQTGRVLHGGRVESVRDGIVTFSAAVPDLELAPEGTPFDRHDWKIYDHAYNRDATGNYFVYRDNYMHDGRRYGGFIKASYGLIEDNRFERLSNHALCIENTPDWPEGFWARYLVVRGNRIIDCAFLEREPMVSVDWLTLGARSSGIPMQTDLFFINNEMRGRFNPPARFRCTKRLYLEGNRPECER</sequence>
<proteinExistence type="predicted"/>
<keyword evidence="9" id="KW-1185">Reference proteome</keyword>
<gene>
    <name evidence="8" type="ORF">L21SP4_01338</name>
</gene>
<evidence type="ECO:0000313" key="8">
    <source>
        <dbReference type="EMBL" id="AKJ64586.1"/>
    </source>
</evidence>
<organism evidence="8 9">
    <name type="scientific">Kiritimatiella glycovorans</name>
    <dbReference type="NCBI Taxonomy" id="1307763"/>
    <lineage>
        <taxon>Bacteria</taxon>
        <taxon>Pseudomonadati</taxon>
        <taxon>Kiritimatiellota</taxon>
        <taxon>Kiritimatiellia</taxon>
        <taxon>Kiritimatiellales</taxon>
        <taxon>Kiritimatiellaceae</taxon>
        <taxon>Kiritimatiella</taxon>
    </lineage>
</organism>
<dbReference type="SUPFAM" id="SSF51126">
    <property type="entry name" value="Pectin lyase-like"/>
    <property type="match status" value="1"/>
</dbReference>
<keyword evidence="7" id="KW-0732">Signal</keyword>
<evidence type="ECO:0000256" key="3">
    <source>
        <dbReference type="ARBA" id="ARBA00022723"/>
    </source>
</evidence>
<evidence type="ECO:0000256" key="7">
    <source>
        <dbReference type="SAM" id="SignalP"/>
    </source>
</evidence>
<protein>
    <submittedName>
        <fullName evidence="8">Glycosyl hydrolase family protein</fullName>
    </submittedName>
</protein>
<feature type="signal peptide" evidence="7">
    <location>
        <begin position="1"/>
        <end position="23"/>
    </location>
</feature>
<dbReference type="InterPro" id="IPR011050">
    <property type="entry name" value="Pectin_lyase_fold/virulence"/>
</dbReference>
<dbReference type="InterPro" id="IPR012334">
    <property type="entry name" value="Pectin_lyas_fold"/>
</dbReference>
<dbReference type="EMBL" id="CP010904">
    <property type="protein sequence ID" value="AKJ64586.1"/>
    <property type="molecule type" value="Genomic_DNA"/>
</dbReference>
<dbReference type="PROSITE" id="PS00822">
    <property type="entry name" value="CYTO_HEME_LYASE_2"/>
    <property type="match status" value="1"/>
</dbReference>
<comment type="subcellular location">
    <subcellularLocation>
        <location evidence="1">Membrane</location>
    </subcellularLocation>
</comment>
<keyword evidence="5" id="KW-0472">Membrane</keyword>
<name>A0A0G3EDR0_9BACT</name>
<dbReference type="GO" id="GO:0046872">
    <property type="term" value="F:metal ion binding"/>
    <property type="evidence" value="ECO:0007669"/>
    <property type="project" value="UniProtKB-KW"/>
</dbReference>
<dbReference type="KEGG" id="vbl:L21SP4_01338"/>
<keyword evidence="3" id="KW-0479">Metal-binding</keyword>
<keyword evidence="4" id="KW-0408">Iron</keyword>